<organism evidence="7 8">
    <name type="scientific">Enterobacter nematophilus</name>
    <dbReference type="NCBI Taxonomy" id="2994648"/>
    <lineage>
        <taxon>Bacteria</taxon>
        <taxon>Pseudomonadati</taxon>
        <taxon>Pseudomonadota</taxon>
        <taxon>Gammaproteobacteria</taxon>
        <taxon>Enterobacterales</taxon>
        <taxon>Enterobacteriaceae</taxon>
        <taxon>Enterobacter</taxon>
    </lineage>
</organism>
<dbReference type="InterPro" id="IPR050263">
    <property type="entry name" value="Bact_Fimbrial_Adh_Pro"/>
</dbReference>
<keyword evidence="3 5" id="KW-0732">Signal</keyword>
<evidence type="ECO:0000256" key="2">
    <source>
        <dbReference type="ARBA" id="ARBA00006671"/>
    </source>
</evidence>
<dbReference type="Pfam" id="PF00419">
    <property type="entry name" value="Fimbrial"/>
    <property type="match status" value="1"/>
</dbReference>
<accession>A0ABT3VZC5</accession>
<dbReference type="EMBL" id="JAPKNE010000004">
    <property type="protein sequence ID" value="MCX5574863.1"/>
    <property type="molecule type" value="Genomic_DNA"/>
</dbReference>
<feature type="signal peptide" evidence="5">
    <location>
        <begin position="1"/>
        <end position="30"/>
    </location>
</feature>
<evidence type="ECO:0000256" key="4">
    <source>
        <dbReference type="ARBA" id="ARBA00023263"/>
    </source>
</evidence>
<comment type="subcellular location">
    <subcellularLocation>
        <location evidence="1">Fimbrium</location>
    </subcellularLocation>
</comment>
<dbReference type="InterPro" id="IPR008966">
    <property type="entry name" value="Adhesion_dom_sf"/>
</dbReference>
<evidence type="ECO:0000256" key="1">
    <source>
        <dbReference type="ARBA" id="ARBA00004561"/>
    </source>
</evidence>
<dbReference type="Gene3D" id="2.60.40.1090">
    <property type="entry name" value="Fimbrial-type adhesion domain"/>
    <property type="match status" value="1"/>
</dbReference>
<evidence type="ECO:0000313" key="8">
    <source>
        <dbReference type="Proteomes" id="UP001146015"/>
    </source>
</evidence>
<dbReference type="InterPro" id="IPR036937">
    <property type="entry name" value="Adhesion_dom_fimbrial_sf"/>
</dbReference>
<dbReference type="SUPFAM" id="SSF49401">
    <property type="entry name" value="Bacterial adhesins"/>
    <property type="match status" value="1"/>
</dbReference>
<feature type="domain" description="Fimbrial-type adhesion" evidence="6">
    <location>
        <begin position="213"/>
        <end position="371"/>
    </location>
</feature>
<evidence type="ECO:0000256" key="5">
    <source>
        <dbReference type="SAM" id="SignalP"/>
    </source>
</evidence>
<evidence type="ECO:0000313" key="7">
    <source>
        <dbReference type="EMBL" id="MCX5574863.1"/>
    </source>
</evidence>
<reference evidence="7" key="1">
    <citation type="submission" date="2022-11" db="EMBL/GenBank/DDBJ databases">
        <title>Biodiversity and phylogenetic relationships of bacteria.</title>
        <authorList>
            <person name="Machado R.A.R."/>
            <person name="Bhat A."/>
            <person name="Loulou A."/>
            <person name="Kallel S."/>
        </authorList>
    </citation>
    <scope>NUCLEOTIDE SEQUENCE</scope>
    <source>
        <strain evidence="7">E-TC7</strain>
    </source>
</reference>
<name>A0ABT3VZC5_9ENTR</name>
<dbReference type="RefSeq" id="WP_266179248.1">
    <property type="nucleotide sequence ID" value="NZ_JAPKNE010000004.1"/>
</dbReference>
<keyword evidence="8" id="KW-1185">Reference proteome</keyword>
<evidence type="ECO:0000256" key="3">
    <source>
        <dbReference type="ARBA" id="ARBA00022729"/>
    </source>
</evidence>
<proteinExistence type="inferred from homology"/>
<keyword evidence="4" id="KW-0281">Fimbrium</keyword>
<comment type="caution">
    <text evidence="7">The sequence shown here is derived from an EMBL/GenBank/DDBJ whole genome shotgun (WGS) entry which is preliminary data.</text>
</comment>
<dbReference type="InterPro" id="IPR000259">
    <property type="entry name" value="Adhesion_dom_fimbrial"/>
</dbReference>
<gene>
    <name evidence="7" type="ORF">OSH03_12935</name>
</gene>
<sequence>MNKKGYQHCHVIIKMMTALLFLTYASASLAGECHFGAYGEGGSSTIINGSSGTPVYFNTFAGYSGMMEIGEVYDASLTPALWSECDPGDDGDTMENITYDNKGADNDTAVWPTNITGIYYAVRVYSDNNPGAWFSPTLGRWESLGVHAPNVSHNWKIQIKLYQNNGEFTGNMNGATKITPKASARIGGMSIGNHTDSNNKPWYFDVTTSSFSIPVSASTCKVATVNNGTNNVDFGEAMFSSIRQGFFPYKAFNLQLQGCNNVGAVKLKVSSAVTGSDKSLLGNTLTSNAAKGLQISLWARFTTEPTSGLVVNDGAYAYTSLEGFRDDSDNWYQVGTNSSVNLPFMADMGRNYNEPLTAGNYKGVATFSINYY</sequence>
<comment type="similarity">
    <text evidence="2">Belongs to the fimbrial protein family.</text>
</comment>
<protein>
    <submittedName>
        <fullName evidence="7">Fimbrial protein</fullName>
    </submittedName>
</protein>
<dbReference type="PANTHER" id="PTHR33420:SF12">
    <property type="entry name" value="FIMBRIN-LIKE PROTEIN FIMI-RELATED"/>
    <property type="match status" value="1"/>
</dbReference>
<dbReference type="PANTHER" id="PTHR33420">
    <property type="entry name" value="FIMBRIAL SUBUNIT ELFA-RELATED"/>
    <property type="match status" value="1"/>
</dbReference>
<dbReference type="Proteomes" id="UP001146015">
    <property type="component" value="Unassembled WGS sequence"/>
</dbReference>
<feature type="chain" id="PRO_5046861837" evidence="5">
    <location>
        <begin position="31"/>
        <end position="372"/>
    </location>
</feature>
<evidence type="ECO:0000259" key="6">
    <source>
        <dbReference type="Pfam" id="PF00419"/>
    </source>
</evidence>